<feature type="region of interest" description="Disordered" evidence="5">
    <location>
        <begin position="1"/>
        <end position="28"/>
    </location>
</feature>
<dbReference type="GO" id="GO:0009744">
    <property type="term" value="P:response to sucrose"/>
    <property type="evidence" value="ECO:0007669"/>
    <property type="project" value="UniProtKB-ARBA"/>
</dbReference>
<proteinExistence type="predicted"/>
<dbReference type="GO" id="GO:0038023">
    <property type="term" value="F:signaling receptor activity"/>
    <property type="evidence" value="ECO:0007669"/>
    <property type="project" value="TreeGrafter"/>
</dbReference>
<keyword evidence="3" id="KW-1133">Transmembrane helix</keyword>
<evidence type="ECO:0000256" key="2">
    <source>
        <dbReference type="ARBA" id="ARBA00022692"/>
    </source>
</evidence>
<evidence type="ECO:0000256" key="1">
    <source>
        <dbReference type="ARBA" id="ARBA00004141"/>
    </source>
</evidence>
<evidence type="ECO:0000313" key="6">
    <source>
        <dbReference type="EMBL" id="GER37332.1"/>
    </source>
</evidence>
<dbReference type="GO" id="GO:0016020">
    <property type="term" value="C:membrane"/>
    <property type="evidence" value="ECO:0007669"/>
    <property type="project" value="UniProtKB-SubCell"/>
</dbReference>
<evidence type="ECO:0000256" key="5">
    <source>
        <dbReference type="SAM" id="MobiDB-lite"/>
    </source>
</evidence>
<dbReference type="PANTHER" id="PTHR20855">
    <property type="entry name" value="ADIPOR/PROGESTIN RECEPTOR-RELATED"/>
    <property type="match status" value="1"/>
</dbReference>
<dbReference type="OrthoDB" id="529367at2759"/>
<evidence type="ECO:0000256" key="3">
    <source>
        <dbReference type="ARBA" id="ARBA00022989"/>
    </source>
</evidence>
<name>A0A5A7PXR6_STRAF</name>
<keyword evidence="4" id="KW-0472">Membrane</keyword>
<comment type="subcellular location">
    <subcellularLocation>
        <location evidence="1">Membrane</location>
        <topology evidence="1">Multi-pass membrane protein</topology>
    </subcellularLocation>
</comment>
<protein>
    <submittedName>
        <fullName evidence="6">Heptahelical transmembrane protein 2</fullName>
    </submittedName>
</protein>
<evidence type="ECO:0000313" key="7">
    <source>
        <dbReference type="Proteomes" id="UP000325081"/>
    </source>
</evidence>
<accession>A0A5A7PXR6</accession>
<dbReference type="EMBL" id="BKCP01005328">
    <property type="protein sequence ID" value="GER37332.1"/>
    <property type="molecule type" value="Genomic_DNA"/>
</dbReference>
<sequence>MKRRTAKGAASTFAPPAPAGIGGGSQKKAEKFERRLLKYDELPEYLKDNEFIRDYYRCEWPLKDATLSLFCLHNETLNIWTLNLDYLASDWFSNIFGADGDELDGKDDLGTLDLHFFRGG</sequence>
<reference evidence="7" key="1">
    <citation type="journal article" date="2019" name="Curr. Biol.">
        <title>Genome Sequence of Striga asiatica Provides Insight into the Evolution of Plant Parasitism.</title>
        <authorList>
            <person name="Yoshida S."/>
            <person name="Kim S."/>
            <person name="Wafula E.K."/>
            <person name="Tanskanen J."/>
            <person name="Kim Y.M."/>
            <person name="Honaas L."/>
            <person name="Yang Z."/>
            <person name="Spallek T."/>
            <person name="Conn C.E."/>
            <person name="Ichihashi Y."/>
            <person name="Cheong K."/>
            <person name="Cui S."/>
            <person name="Der J.P."/>
            <person name="Gundlach H."/>
            <person name="Jiao Y."/>
            <person name="Hori C."/>
            <person name="Ishida J.K."/>
            <person name="Kasahara H."/>
            <person name="Kiba T."/>
            <person name="Kim M.S."/>
            <person name="Koo N."/>
            <person name="Laohavisit A."/>
            <person name="Lee Y.H."/>
            <person name="Lumba S."/>
            <person name="McCourt P."/>
            <person name="Mortimer J.C."/>
            <person name="Mutuku J.M."/>
            <person name="Nomura T."/>
            <person name="Sasaki-Sekimoto Y."/>
            <person name="Seto Y."/>
            <person name="Wang Y."/>
            <person name="Wakatake T."/>
            <person name="Sakakibara H."/>
            <person name="Demura T."/>
            <person name="Yamaguchi S."/>
            <person name="Yoneyama K."/>
            <person name="Manabe R.I."/>
            <person name="Nelson D.C."/>
            <person name="Schulman A.H."/>
            <person name="Timko M.P."/>
            <person name="dePamphilis C.W."/>
            <person name="Choi D."/>
            <person name="Shirasu K."/>
        </authorList>
    </citation>
    <scope>NUCLEOTIDE SEQUENCE [LARGE SCALE GENOMIC DNA]</scope>
    <source>
        <strain evidence="7">cv. UVA1</strain>
    </source>
</reference>
<evidence type="ECO:0000256" key="4">
    <source>
        <dbReference type="ARBA" id="ARBA00023136"/>
    </source>
</evidence>
<dbReference type="InterPro" id="IPR004254">
    <property type="entry name" value="AdipoR/HlyIII-related"/>
</dbReference>
<dbReference type="PANTHER" id="PTHR20855:SF100">
    <property type="entry name" value="HEPTAHELICAL TRANSMEMBRANE PROTEIN 2"/>
    <property type="match status" value="1"/>
</dbReference>
<dbReference type="AlphaFoldDB" id="A0A5A7PXR6"/>
<keyword evidence="7" id="KW-1185">Reference proteome</keyword>
<keyword evidence="2 6" id="KW-0812">Transmembrane</keyword>
<gene>
    <name evidence="6" type="ORF">STAS_13733</name>
</gene>
<comment type="caution">
    <text evidence="6">The sequence shown here is derived from an EMBL/GenBank/DDBJ whole genome shotgun (WGS) entry which is preliminary data.</text>
</comment>
<dbReference type="GO" id="GO:0009725">
    <property type="term" value="P:response to hormone"/>
    <property type="evidence" value="ECO:0007669"/>
    <property type="project" value="TreeGrafter"/>
</dbReference>
<organism evidence="6 7">
    <name type="scientific">Striga asiatica</name>
    <name type="common">Asiatic witchweed</name>
    <name type="synonym">Buchnera asiatica</name>
    <dbReference type="NCBI Taxonomy" id="4170"/>
    <lineage>
        <taxon>Eukaryota</taxon>
        <taxon>Viridiplantae</taxon>
        <taxon>Streptophyta</taxon>
        <taxon>Embryophyta</taxon>
        <taxon>Tracheophyta</taxon>
        <taxon>Spermatophyta</taxon>
        <taxon>Magnoliopsida</taxon>
        <taxon>eudicotyledons</taxon>
        <taxon>Gunneridae</taxon>
        <taxon>Pentapetalae</taxon>
        <taxon>asterids</taxon>
        <taxon>lamiids</taxon>
        <taxon>Lamiales</taxon>
        <taxon>Orobanchaceae</taxon>
        <taxon>Buchnereae</taxon>
        <taxon>Striga</taxon>
    </lineage>
</organism>
<dbReference type="Proteomes" id="UP000325081">
    <property type="component" value="Unassembled WGS sequence"/>
</dbReference>